<dbReference type="EMBL" id="LR796233">
    <property type="protein sequence ID" value="CAB4129321.1"/>
    <property type="molecule type" value="Genomic_DNA"/>
</dbReference>
<reference evidence="1" key="1">
    <citation type="submission" date="2020-04" db="EMBL/GenBank/DDBJ databases">
        <authorList>
            <person name="Chiriac C."/>
            <person name="Salcher M."/>
            <person name="Ghai R."/>
            <person name="Kavagutti S V."/>
        </authorList>
    </citation>
    <scope>NUCLEOTIDE SEQUENCE</scope>
</reference>
<sequence length="126" mass="14642">MMKVKDLHLVAFYVQKPRAGVQTQIAGWMKDPNNFQYDERVEFTKGLNNKDAQYAGVVLNLSKKTVVANRYNKEQRDFDALFKYFLEAYPQHVATVMAELDVEYLKQFIPEEEKADEKVEATDAVE</sequence>
<protein>
    <submittedName>
        <fullName evidence="1">Uncharacterized protein</fullName>
    </submittedName>
</protein>
<name>A0A6J5L4S7_9CAUD</name>
<accession>A0A6J5L4S7</accession>
<gene>
    <name evidence="1" type="ORF">UFOVP112_419</name>
</gene>
<evidence type="ECO:0000313" key="1">
    <source>
        <dbReference type="EMBL" id="CAB4129321.1"/>
    </source>
</evidence>
<proteinExistence type="predicted"/>
<organism evidence="1">
    <name type="scientific">uncultured Caudovirales phage</name>
    <dbReference type="NCBI Taxonomy" id="2100421"/>
    <lineage>
        <taxon>Viruses</taxon>
        <taxon>Duplodnaviria</taxon>
        <taxon>Heunggongvirae</taxon>
        <taxon>Uroviricota</taxon>
        <taxon>Caudoviricetes</taxon>
        <taxon>Peduoviridae</taxon>
        <taxon>Maltschvirus</taxon>
        <taxon>Maltschvirus maltsch</taxon>
    </lineage>
</organism>